<dbReference type="PANTHER" id="PTHR30204">
    <property type="entry name" value="REDOX-CYCLING DRUG-SENSING TRANSCRIPTIONAL ACTIVATOR SOXR"/>
    <property type="match status" value="1"/>
</dbReference>
<keyword evidence="3 6" id="KW-0238">DNA-binding</keyword>
<dbReference type="PANTHER" id="PTHR30204:SF69">
    <property type="entry name" value="MERR-FAMILY TRANSCRIPTIONAL REGULATOR"/>
    <property type="match status" value="1"/>
</dbReference>
<dbReference type="Gene3D" id="1.10.1660.10">
    <property type="match status" value="1"/>
</dbReference>
<feature type="domain" description="HTH merR-type" evidence="5">
    <location>
        <begin position="7"/>
        <end position="72"/>
    </location>
</feature>
<dbReference type="GO" id="GO:0003677">
    <property type="term" value="F:DNA binding"/>
    <property type="evidence" value="ECO:0007669"/>
    <property type="project" value="UniProtKB-KW"/>
</dbReference>
<dbReference type="OrthoDB" id="9802039at2"/>
<evidence type="ECO:0000259" key="5">
    <source>
        <dbReference type="PROSITE" id="PS50937"/>
    </source>
</evidence>
<keyword evidence="1" id="KW-0678">Repressor</keyword>
<proteinExistence type="predicted"/>
<dbReference type="AlphaFoldDB" id="A0A1H2ZPV0"/>
<dbReference type="InterPro" id="IPR009061">
    <property type="entry name" value="DNA-bd_dom_put_sf"/>
</dbReference>
<organism evidence="6 7">
    <name type="scientific">Saccharopolyspora shandongensis</name>
    <dbReference type="NCBI Taxonomy" id="418495"/>
    <lineage>
        <taxon>Bacteria</taxon>
        <taxon>Bacillati</taxon>
        <taxon>Actinomycetota</taxon>
        <taxon>Actinomycetes</taxon>
        <taxon>Pseudonocardiales</taxon>
        <taxon>Pseudonocardiaceae</taxon>
        <taxon>Saccharopolyspora</taxon>
    </lineage>
</organism>
<dbReference type="GO" id="GO:0003700">
    <property type="term" value="F:DNA-binding transcription factor activity"/>
    <property type="evidence" value="ECO:0007669"/>
    <property type="project" value="InterPro"/>
</dbReference>
<evidence type="ECO:0000313" key="7">
    <source>
        <dbReference type="Proteomes" id="UP000199529"/>
    </source>
</evidence>
<dbReference type="STRING" id="418495.SAMN05216215_1008122"/>
<protein>
    <submittedName>
        <fullName evidence="6">DNA-binding transcriptional regulator, MerR family</fullName>
    </submittedName>
</protein>
<keyword evidence="2" id="KW-0805">Transcription regulation</keyword>
<gene>
    <name evidence="6" type="ORF">SAMN05216215_1008122</name>
</gene>
<dbReference type="SUPFAM" id="SSF46955">
    <property type="entry name" value="Putative DNA-binding domain"/>
    <property type="match status" value="1"/>
</dbReference>
<accession>A0A1H2ZPV0</accession>
<keyword evidence="4" id="KW-0804">Transcription</keyword>
<sequence>MSSPTPIRVVADHFELAISTLHYWERRGLISPQRRAGQRCYDADQLYRIALIKLWRTTGLMSIDEIAAMLDAESGWQDTVPARIAEIERQQAALEAARDYLNHLLGCRHESGPDRCPGFRAAVDLP</sequence>
<evidence type="ECO:0000313" key="6">
    <source>
        <dbReference type="EMBL" id="SDX18874.1"/>
    </source>
</evidence>
<dbReference type="RefSeq" id="WP_093264650.1">
    <property type="nucleotide sequence ID" value="NZ_FNOK01000008.1"/>
</dbReference>
<evidence type="ECO:0000256" key="2">
    <source>
        <dbReference type="ARBA" id="ARBA00023015"/>
    </source>
</evidence>
<dbReference type="Proteomes" id="UP000199529">
    <property type="component" value="Unassembled WGS sequence"/>
</dbReference>
<dbReference type="PROSITE" id="PS50937">
    <property type="entry name" value="HTH_MERR_2"/>
    <property type="match status" value="1"/>
</dbReference>
<keyword evidence="7" id="KW-1185">Reference proteome</keyword>
<dbReference type="Pfam" id="PF13411">
    <property type="entry name" value="MerR_1"/>
    <property type="match status" value="1"/>
</dbReference>
<evidence type="ECO:0000256" key="4">
    <source>
        <dbReference type="ARBA" id="ARBA00023163"/>
    </source>
</evidence>
<evidence type="ECO:0000256" key="3">
    <source>
        <dbReference type="ARBA" id="ARBA00023125"/>
    </source>
</evidence>
<dbReference type="InterPro" id="IPR047057">
    <property type="entry name" value="MerR_fam"/>
</dbReference>
<reference evidence="7" key="1">
    <citation type="submission" date="2016-10" db="EMBL/GenBank/DDBJ databases">
        <authorList>
            <person name="Varghese N."/>
            <person name="Submissions S."/>
        </authorList>
    </citation>
    <scope>NUCLEOTIDE SEQUENCE [LARGE SCALE GENOMIC DNA]</scope>
    <source>
        <strain evidence="7">CGMCC 4.3530</strain>
    </source>
</reference>
<dbReference type="SMART" id="SM00422">
    <property type="entry name" value="HTH_MERR"/>
    <property type="match status" value="1"/>
</dbReference>
<name>A0A1H2ZPV0_9PSEU</name>
<dbReference type="EMBL" id="FNOK01000008">
    <property type="protein sequence ID" value="SDX18874.1"/>
    <property type="molecule type" value="Genomic_DNA"/>
</dbReference>
<dbReference type="InterPro" id="IPR000551">
    <property type="entry name" value="MerR-type_HTH_dom"/>
</dbReference>
<evidence type="ECO:0000256" key="1">
    <source>
        <dbReference type="ARBA" id="ARBA00022491"/>
    </source>
</evidence>